<proteinExistence type="predicted"/>
<dbReference type="Proteomes" id="UP000828048">
    <property type="component" value="Chromosome 9"/>
</dbReference>
<comment type="caution">
    <text evidence="1">The sequence shown here is derived from an EMBL/GenBank/DDBJ whole genome shotgun (WGS) entry which is preliminary data.</text>
</comment>
<gene>
    <name evidence="1" type="ORF">Vadar_028024</name>
</gene>
<name>A0ACB7ZMB6_9ERIC</name>
<evidence type="ECO:0000313" key="1">
    <source>
        <dbReference type="EMBL" id="KAH7867027.1"/>
    </source>
</evidence>
<sequence length="348" mass="38113">MGAEEAIVCGGEEETTAAAVTTALESGSSAPASPRNKVKLLCSHGGKILPRPTDGHLKYVGGETRIVSFPRDINFSDLMKKLASVSDGDIILKYQVIPEDLDALVTVKTEEDLRHMLDEHDHYENAGNPMLRAFLFPSNPVVTENRMMNPTEHHAIEQRYIDAVNGIIRPITTVTPAVKNHVITGKPLSPTGASSSSSSPKSPESCNMETVFQKSRQLHMNRVHSSPSISSLGGQNHHSTTTAPMPHHHQHNQNYQQLQRHGFLSPRAQAPERLVSVRSVGRDDSWKYQASPSPPGNYYPTAMARHTRGCGCYSSKYMHSDEYGAYVNRKFAIAGSPFRSPPLPGSPS</sequence>
<keyword evidence="2" id="KW-1185">Reference proteome</keyword>
<accession>A0ACB7ZMB6</accession>
<protein>
    <submittedName>
        <fullName evidence="1">Uncharacterized protein</fullName>
    </submittedName>
</protein>
<organism evidence="1 2">
    <name type="scientific">Vaccinium darrowii</name>
    <dbReference type="NCBI Taxonomy" id="229202"/>
    <lineage>
        <taxon>Eukaryota</taxon>
        <taxon>Viridiplantae</taxon>
        <taxon>Streptophyta</taxon>
        <taxon>Embryophyta</taxon>
        <taxon>Tracheophyta</taxon>
        <taxon>Spermatophyta</taxon>
        <taxon>Magnoliopsida</taxon>
        <taxon>eudicotyledons</taxon>
        <taxon>Gunneridae</taxon>
        <taxon>Pentapetalae</taxon>
        <taxon>asterids</taxon>
        <taxon>Ericales</taxon>
        <taxon>Ericaceae</taxon>
        <taxon>Vaccinioideae</taxon>
        <taxon>Vaccinieae</taxon>
        <taxon>Vaccinium</taxon>
    </lineage>
</organism>
<dbReference type="EMBL" id="CM037159">
    <property type="protein sequence ID" value="KAH7867027.1"/>
    <property type="molecule type" value="Genomic_DNA"/>
</dbReference>
<evidence type="ECO:0000313" key="2">
    <source>
        <dbReference type="Proteomes" id="UP000828048"/>
    </source>
</evidence>
<reference evidence="1 2" key="1">
    <citation type="journal article" date="2021" name="Hortic Res">
        <title>High-quality reference genome and annotation aids understanding of berry development for evergreen blueberry (Vaccinium darrowii).</title>
        <authorList>
            <person name="Yu J."/>
            <person name="Hulse-Kemp A.M."/>
            <person name="Babiker E."/>
            <person name="Staton M."/>
        </authorList>
    </citation>
    <scope>NUCLEOTIDE SEQUENCE [LARGE SCALE GENOMIC DNA]</scope>
    <source>
        <strain evidence="2">cv. NJ 8807/NJ 8810</strain>
        <tissue evidence="1">Young leaf</tissue>
    </source>
</reference>